<organism evidence="12 13">
    <name type="scientific">Aulographum hederae CBS 113979</name>
    <dbReference type="NCBI Taxonomy" id="1176131"/>
    <lineage>
        <taxon>Eukaryota</taxon>
        <taxon>Fungi</taxon>
        <taxon>Dikarya</taxon>
        <taxon>Ascomycota</taxon>
        <taxon>Pezizomycotina</taxon>
        <taxon>Dothideomycetes</taxon>
        <taxon>Pleosporomycetidae</taxon>
        <taxon>Aulographales</taxon>
        <taxon>Aulographaceae</taxon>
    </lineage>
</organism>
<keyword evidence="5" id="KW-0735">Signal-anchor</keyword>
<evidence type="ECO:0000256" key="3">
    <source>
        <dbReference type="ARBA" id="ARBA00022692"/>
    </source>
</evidence>
<evidence type="ECO:0000256" key="6">
    <source>
        <dbReference type="ARBA" id="ARBA00022989"/>
    </source>
</evidence>
<dbReference type="GO" id="GO:0005787">
    <property type="term" value="C:signal peptidase complex"/>
    <property type="evidence" value="ECO:0007669"/>
    <property type="project" value="UniProtKB-UniRule"/>
</dbReference>
<evidence type="ECO:0000256" key="4">
    <source>
        <dbReference type="ARBA" id="ARBA00022824"/>
    </source>
</evidence>
<keyword evidence="13" id="KW-1185">Reference proteome</keyword>
<keyword evidence="7 9" id="KW-0472">Membrane</keyword>
<evidence type="ECO:0000256" key="7">
    <source>
        <dbReference type="ARBA" id="ARBA00023136"/>
    </source>
</evidence>
<evidence type="ECO:0000256" key="1">
    <source>
        <dbReference type="ARBA" id="ARBA00004648"/>
    </source>
</evidence>
<dbReference type="PANTHER" id="PTHR12804">
    <property type="entry name" value="MICROSOMAL SIGNAL PEPTIDASE 23 KD SUBUNIT SPC22/23"/>
    <property type="match status" value="1"/>
</dbReference>
<dbReference type="PANTHER" id="PTHR12804:SF0">
    <property type="entry name" value="SIGNAL PEPTIDASE COMPLEX SUBUNIT 3"/>
    <property type="match status" value="1"/>
</dbReference>
<dbReference type="Pfam" id="PF04573">
    <property type="entry name" value="SPC22"/>
    <property type="match status" value="2"/>
</dbReference>
<dbReference type="Proteomes" id="UP000800041">
    <property type="component" value="Unassembled WGS sequence"/>
</dbReference>
<evidence type="ECO:0000256" key="2">
    <source>
        <dbReference type="ARBA" id="ARBA00009289"/>
    </source>
</evidence>
<evidence type="ECO:0000256" key="10">
    <source>
        <dbReference type="SAM" id="MobiDB-lite"/>
    </source>
</evidence>
<comment type="function">
    <text evidence="8">Essential component of the signal peptidase complex (SPC) which catalyzes the cleavage of N-terminal signal sequences from nascent proteins as they are translocated into the lumen of the endoplasmic reticulum. Essential for the SPC catalytic activity, possibly by stabilizing and positioning the active center of the complex close to the lumenal surface. Essential for viability.</text>
</comment>
<evidence type="ECO:0000256" key="11">
    <source>
        <dbReference type="SAM" id="Phobius"/>
    </source>
</evidence>
<gene>
    <name evidence="12" type="ORF">K402DRAFT_398571</name>
</gene>
<name>A0A6G1GKA2_9PEZI</name>
<dbReference type="GO" id="GO:0045047">
    <property type="term" value="P:protein targeting to ER"/>
    <property type="evidence" value="ECO:0007669"/>
    <property type="project" value="TreeGrafter"/>
</dbReference>
<dbReference type="InterPro" id="IPR007653">
    <property type="entry name" value="SPC3"/>
</dbReference>
<dbReference type="OrthoDB" id="10261524at2759"/>
<evidence type="ECO:0000256" key="5">
    <source>
        <dbReference type="ARBA" id="ARBA00022968"/>
    </source>
</evidence>
<keyword evidence="4 9" id="KW-0256">Endoplasmic reticulum</keyword>
<dbReference type="PIRSF" id="PIRSF016089">
    <property type="entry name" value="SPC22"/>
    <property type="match status" value="1"/>
</dbReference>
<evidence type="ECO:0000256" key="8">
    <source>
        <dbReference type="ARBA" id="ARBA00045670"/>
    </source>
</evidence>
<evidence type="ECO:0000313" key="12">
    <source>
        <dbReference type="EMBL" id="KAF1981383.1"/>
    </source>
</evidence>
<feature type="region of interest" description="Disordered" evidence="10">
    <location>
        <begin position="128"/>
        <end position="155"/>
    </location>
</feature>
<dbReference type="EMBL" id="ML977200">
    <property type="protein sequence ID" value="KAF1981383.1"/>
    <property type="molecule type" value="Genomic_DNA"/>
</dbReference>
<sequence length="247" mass="27351">MHTTVVRVQNVFGFFTSVAFAIAALIAVSVVFAPQSPSASMELRNIQVVKGRPHYYSTKREEYANIRFDLDTDLSTLFNWNTKQVFLYIKAIYPSHLPSEPPTEAILWDAIIPATSAPWHHNTYIHPSTKAPKKVAKSKPQPPPSYRATAPGDAPGVLHLRNQKPKYQISDPTGKIAERGNATLELGWNIQPWVGALVWANYVDLGRWSGVKGGRSETFEFPELKGAVKKEELGTMKGGEGNRGKPA</sequence>
<dbReference type="AlphaFoldDB" id="A0A6G1GKA2"/>
<comment type="similarity">
    <text evidence="2 9">Belongs to the SPCS3 family.</text>
</comment>
<comment type="subcellular location">
    <subcellularLocation>
        <location evidence="1">Endoplasmic reticulum membrane</location>
        <topology evidence="1">Single-pass type II membrane protein</topology>
    </subcellularLocation>
</comment>
<reference evidence="12" key="1">
    <citation type="journal article" date="2020" name="Stud. Mycol.">
        <title>101 Dothideomycetes genomes: a test case for predicting lifestyles and emergence of pathogens.</title>
        <authorList>
            <person name="Haridas S."/>
            <person name="Albert R."/>
            <person name="Binder M."/>
            <person name="Bloem J."/>
            <person name="Labutti K."/>
            <person name="Salamov A."/>
            <person name="Andreopoulos B."/>
            <person name="Baker S."/>
            <person name="Barry K."/>
            <person name="Bills G."/>
            <person name="Bluhm B."/>
            <person name="Cannon C."/>
            <person name="Castanera R."/>
            <person name="Culley D."/>
            <person name="Daum C."/>
            <person name="Ezra D."/>
            <person name="Gonzalez J."/>
            <person name="Henrissat B."/>
            <person name="Kuo A."/>
            <person name="Liang C."/>
            <person name="Lipzen A."/>
            <person name="Lutzoni F."/>
            <person name="Magnuson J."/>
            <person name="Mondo S."/>
            <person name="Nolan M."/>
            <person name="Ohm R."/>
            <person name="Pangilinan J."/>
            <person name="Park H.-J."/>
            <person name="Ramirez L."/>
            <person name="Alfaro M."/>
            <person name="Sun H."/>
            <person name="Tritt A."/>
            <person name="Yoshinaga Y."/>
            <person name="Zwiers L.-H."/>
            <person name="Turgeon B."/>
            <person name="Goodwin S."/>
            <person name="Spatafora J."/>
            <person name="Crous P."/>
            <person name="Grigoriev I."/>
        </authorList>
    </citation>
    <scope>NUCLEOTIDE SEQUENCE</scope>
    <source>
        <strain evidence="12">CBS 113979</strain>
    </source>
</reference>
<feature type="transmembrane region" description="Helical" evidence="11">
    <location>
        <begin position="12"/>
        <end position="34"/>
    </location>
</feature>
<evidence type="ECO:0000313" key="13">
    <source>
        <dbReference type="Proteomes" id="UP000800041"/>
    </source>
</evidence>
<accession>A0A6G1GKA2</accession>
<protein>
    <recommendedName>
        <fullName evidence="9">Signal peptidase subunit 3</fullName>
    </recommendedName>
</protein>
<keyword evidence="3 11" id="KW-0812">Transmembrane</keyword>
<keyword evidence="6 11" id="KW-1133">Transmembrane helix</keyword>
<evidence type="ECO:0000256" key="9">
    <source>
        <dbReference type="PIRNR" id="PIRNR016089"/>
    </source>
</evidence>
<dbReference type="GO" id="GO:0006465">
    <property type="term" value="P:signal peptide processing"/>
    <property type="evidence" value="ECO:0007669"/>
    <property type="project" value="UniProtKB-UniRule"/>
</dbReference>
<proteinExistence type="inferred from homology"/>